<name>A0A1B2ESR9_9HYPH</name>
<sequence>MLVEGAKRQRPSARVAAIANDFDLNLIQLAVSAGVDSFCLATVSREVLINVLELTVLGEQILPRSVVNCLLNHASTVSSVGRISSTSEKSAPDPRVTKLSPRETVILQSLMGGDANKVIARRLDITESTIKVHVKSILRKIGAANRTQAAMWANENLRATEKLSLVN</sequence>
<dbReference type="CDD" id="cd06170">
    <property type="entry name" value="LuxR_C_like"/>
    <property type="match status" value="1"/>
</dbReference>
<dbReference type="GO" id="GO:0006355">
    <property type="term" value="P:regulation of DNA-templated transcription"/>
    <property type="evidence" value="ECO:0007669"/>
    <property type="project" value="InterPro"/>
</dbReference>
<dbReference type="Gene3D" id="3.40.50.2300">
    <property type="match status" value="1"/>
</dbReference>
<evidence type="ECO:0000259" key="4">
    <source>
        <dbReference type="PROSITE" id="PS50043"/>
    </source>
</evidence>
<evidence type="ECO:0000256" key="2">
    <source>
        <dbReference type="ARBA" id="ARBA00023125"/>
    </source>
</evidence>
<dbReference type="PANTHER" id="PTHR44688">
    <property type="entry name" value="DNA-BINDING TRANSCRIPTIONAL ACTIVATOR DEVR_DOSR"/>
    <property type="match status" value="1"/>
</dbReference>
<dbReference type="AlphaFoldDB" id="A0A1B2ESR9"/>
<dbReference type="GO" id="GO:0003677">
    <property type="term" value="F:DNA binding"/>
    <property type="evidence" value="ECO:0007669"/>
    <property type="project" value="UniProtKB-KW"/>
</dbReference>
<dbReference type="PANTHER" id="PTHR44688:SF16">
    <property type="entry name" value="DNA-BINDING TRANSCRIPTIONAL ACTIVATOR DEVR_DOSR"/>
    <property type="match status" value="1"/>
</dbReference>
<evidence type="ECO:0000313" key="5">
    <source>
        <dbReference type="EMBL" id="ANY82872.1"/>
    </source>
</evidence>
<dbReference type="PROSITE" id="PS00622">
    <property type="entry name" value="HTH_LUXR_1"/>
    <property type="match status" value="1"/>
</dbReference>
<dbReference type="SMART" id="SM00421">
    <property type="entry name" value="HTH_LUXR"/>
    <property type="match status" value="1"/>
</dbReference>
<geneLocation type="plasmid" evidence="5">
    <name>unnamed1</name>
</geneLocation>
<evidence type="ECO:0000256" key="3">
    <source>
        <dbReference type="ARBA" id="ARBA00023163"/>
    </source>
</evidence>
<dbReference type="EMBL" id="CP016617">
    <property type="protein sequence ID" value="ANY82872.1"/>
    <property type="molecule type" value="Genomic_DNA"/>
</dbReference>
<gene>
    <name evidence="5" type="ORF">BB934_32085</name>
</gene>
<dbReference type="Pfam" id="PF00196">
    <property type="entry name" value="GerE"/>
    <property type="match status" value="1"/>
</dbReference>
<keyword evidence="5" id="KW-0614">Plasmid</keyword>
<proteinExistence type="predicted"/>
<dbReference type="InterPro" id="IPR016032">
    <property type="entry name" value="Sig_transdc_resp-reg_C-effctor"/>
</dbReference>
<reference evidence="5" key="1">
    <citation type="submission" date="2016-07" db="EMBL/GenBank/DDBJ databases">
        <title>Microvirga ossetica sp. nov. a new species of rhizobia isolated from root nodules of the legume species Vicia alpestris Steven originated from North Ossetia region in the Caucasus.</title>
        <authorList>
            <person name="Safronova V.I."/>
            <person name="Kuznetsova I.G."/>
            <person name="Sazanova A.L."/>
            <person name="Belimov A."/>
            <person name="Andronov E."/>
            <person name="Osledkin Y.S."/>
            <person name="Onishchuk O.P."/>
            <person name="Kurchak O.N."/>
            <person name="Shaposhnikov A.I."/>
            <person name="Willems A."/>
            <person name="Tikhonovich I.A."/>
        </authorList>
    </citation>
    <scope>NUCLEOTIDE SEQUENCE [LARGE SCALE GENOMIC DNA]</scope>
    <source>
        <strain evidence="5">V5/3M</strain>
        <plasmid evidence="5">unnamed1</plasmid>
    </source>
</reference>
<dbReference type="SUPFAM" id="SSF46894">
    <property type="entry name" value="C-terminal effector domain of the bipartite response regulators"/>
    <property type="match status" value="1"/>
</dbReference>
<dbReference type="InterPro" id="IPR000792">
    <property type="entry name" value="Tscrpt_reg_LuxR_C"/>
</dbReference>
<feature type="domain" description="HTH luxR-type" evidence="4">
    <location>
        <begin position="92"/>
        <end position="157"/>
    </location>
</feature>
<keyword evidence="2" id="KW-0238">DNA-binding</keyword>
<organism evidence="5">
    <name type="scientific">Microvirga ossetica</name>
    <dbReference type="NCBI Taxonomy" id="1882682"/>
    <lineage>
        <taxon>Bacteria</taxon>
        <taxon>Pseudomonadati</taxon>
        <taxon>Pseudomonadota</taxon>
        <taxon>Alphaproteobacteria</taxon>
        <taxon>Hyphomicrobiales</taxon>
        <taxon>Methylobacteriaceae</taxon>
        <taxon>Microvirga</taxon>
    </lineage>
</organism>
<evidence type="ECO:0000256" key="1">
    <source>
        <dbReference type="ARBA" id="ARBA00023015"/>
    </source>
</evidence>
<dbReference type="PROSITE" id="PS50043">
    <property type="entry name" value="HTH_LUXR_2"/>
    <property type="match status" value="1"/>
</dbReference>
<keyword evidence="1" id="KW-0805">Transcription regulation</keyword>
<dbReference type="KEGG" id="moc:BB934_32085"/>
<dbReference type="PRINTS" id="PR00038">
    <property type="entry name" value="HTHLUXR"/>
</dbReference>
<keyword evidence="3" id="KW-0804">Transcription</keyword>
<accession>A0A1B2ESR9</accession>
<protein>
    <recommendedName>
        <fullName evidence="4">HTH luxR-type domain-containing protein</fullName>
    </recommendedName>
</protein>